<feature type="non-terminal residue" evidence="1">
    <location>
        <position position="65"/>
    </location>
</feature>
<organism evidence="1 2">
    <name type="scientific">Enterococcus plantarum</name>
    <dbReference type="NCBI Taxonomy" id="1077675"/>
    <lineage>
        <taxon>Bacteria</taxon>
        <taxon>Bacillati</taxon>
        <taxon>Bacillota</taxon>
        <taxon>Bacilli</taxon>
        <taxon>Lactobacillales</taxon>
        <taxon>Enterococcaceae</taxon>
        <taxon>Enterococcus</taxon>
    </lineage>
</organism>
<dbReference type="EMBL" id="PIEU01000009">
    <property type="protein sequence ID" value="PZL77215.1"/>
    <property type="molecule type" value="Genomic_DNA"/>
</dbReference>
<name>A0A2W4BJI6_9ENTE</name>
<evidence type="ECO:0000313" key="2">
    <source>
        <dbReference type="Proteomes" id="UP000249828"/>
    </source>
</evidence>
<comment type="caution">
    <text evidence="1">The sequence shown here is derived from an EMBL/GenBank/DDBJ whole genome shotgun (WGS) entry which is preliminary data.</text>
</comment>
<reference evidence="1 2" key="1">
    <citation type="submission" date="2017-11" db="EMBL/GenBank/DDBJ databases">
        <title>Draft genome sequence of Enterococcus plantarum TRW2 strain isolated from lettuce.</title>
        <authorList>
            <person name="Kim E.B."/>
            <person name="Marco M.L."/>
            <person name="Williams T.R."/>
            <person name="You I.H."/>
        </authorList>
    </citation>
    <scope>NUCLEOTIDE SEQUENCE [LARGE SCALE GENOMIC DNA]</scope>
    <source>
        <strain evidence="1 2">TRW2</strain>
    </source>
</reference>
<dbReference type="AlphaFoldDB" id="A0A2W4BJI6"/>
<evidence type="ECO:0000313" key="1">
    <source>
        <dbReference type="EMBL" id="PZL77215.1"/>
    </source>
</evidence>
<gene>
    <name evidence="1" type="ORF">CI088_01790</name>
</gene>
<sequence>MFTEEFSKSQQERNAFSFVMSCPSVMRSSKTEQYENYRFSGGTLTFEEYFFSQHPKEVPGVNEEL</sequence>
<keyword evidence="2" id="KW-1185">Reference proteome</keyword>
<accession>A0A2W4BJI6</accession>
<dbReference type="Proteomes" id="UP000249828">
    <property type="component" value="Unassembled WGS sequence"/>
</dbReference>
<proteinExistence type="predicted"/>
<protein>
    <submittedName>
        <fullName evidence="1">Uncharacterized protein</fullName>
    </submittedName>
</protein>